<dbReference type="Proteomes" id="UP000266861">
    <property type="component" value="Unassembled WGS sequence"/>
</dbReference>
<feature type="region of interest" description="Disordered" evidence="1">
    <location>
        <begin position="60"/>
        <end position="94"/>
    </location>
</feature>
<accession>A0A397JF37</accession>
<evidence type="ECO:0000313" key="2">
    <source>
        <dbReference type="EMBL" id="RHZ85428.1"/>
    </source>
</evidence>
<reference evidence="2 3" key="1">
    <citation type="submission" date="2018-08" db="EMBL/GenBank/DDBJ databases">
        <title>Genome and evolution of the arbuscular mycorrhizal fungus Diversispora epigaea (formerly Glomus versiforme) and its bacterial endosymbionts.</title>
        <authorList>
            <person name="Sun X."/>
            <person name="Fei Z."/>
            <person name="Harrison M."/>
        </authorList>
    </citation>
    <scope>NUCLEOTIDE SEQUENCE [LARGE SCALE GENOMIC DNA]</scope>
    <source>
        <strain evidence="2 3">IT104</strain>
    </source>
</reference>
<name>A0A397JF37_9GLOM</name>
<comment type="caution">
    <text evidence="2">The sequence shown here is derived from an EMBL/GenBank/DDBJ whole genome shotgun (WGS) entry which is preliminary data.</text>
</comment>
<keyword evidence="3" id="KW-1185">Reference proteome</keyword>
<gene>
    <name evidence="2" type="ORF">Glove_66g81</name>
</gene>
<protein>
    <submittedName>
        <fullName evidence="2">Uncharacterized protein</fullName>
    </submittedName>
</protein>
<proteinExistence type="predicted"/>
<dbReference type="EMBL" id="PQFF01000063">
    <property type="protein sequence ID" value="RHZ85428.1"/>
    <property type="molecule type" value="Genomic_DNA"/>
</dbReference>
<evidence type="ECO:0000313" key="3">
    <source>
        <dbReference type="Proteomes" id="UP000266861"/>
    </source>
</evidence>
<sequence>MTCLGGSNFPIVDIEEPGKRNILFMNVFATPALCFSTLRHIELRRVHVLFDRIKLRRNKDNNNNNNNSWRQKTIKPISKQRCQKPPPLKIPTVQSSKYRKHRHFDIFINQLTDFMINDEVLSSIIPITTTKTKFLRSKNNNFVNCFTIREGKLVSHINATIKYSNPALNLFITYHLMVCGANDPAQHVSKMILINGQVEMKQ</sequence>
<dbReference type="AlphaFoldDB" id="A0A397JF37"/>
<organism evidence="2 3">
    <name type="scientific">Diversispora epigaea</name>
    <dbReference type="NCBI Taxonomy" id="1348612"/>
    <lineage>
        <taxon>Eukaryota</taxon>
        <taxon>Fungi</taxon>
        <taxon>Fungi incertae sedis</taxon>
        <taxon>Mucoromycota</taxon>
        <taxon>Glomeromycotina</taxon>
        <taxon>Glomeromycetes</taxon>
        <taxon>Diversisporales</taxon>
        <taxon>Diversisporaceae</taxon>
        <taxon>Diversispora</taxon>
    </lineage>
</organism>
<evidence type="ECO:0000256" key="1">
    <source>
        <dbReference type="SAM" id="MobiDB-lite"/>
    </source>
</evidence>